<comment type="caution">
    <text evidence="3">The sequence shown here is derived from an EMBL/GenBank/DDBJ whole genome shotgun (WGS) entry which is preliminary data.</text>
</comment>
<dbReference type="Proteomes" id="UP000578819">
    <property type="component" value="Unassembled WGS sequence"/>
</dbReference>
<evidence type="ECO:0000313" key="3">
    <source>
        <dbReference type="EMBL" id="MBB4958074.1"/>
    </source>
</evidence>
<feature type="transmembrane region" description="Helical" evidence="2">
    <location>
        <begin position="87"/>
        <end position="107"/>
    </location>
</feature>
<keyword evidence="3" id="KW-0132">Cell division</keyword>
<dbReference type="Pfam" id="PF04977">
    <property type="entry name" value="DivIC"/>
    <property type="match status" value="1"/>
</dbReference>
<keyword evidence="2" id="KW-0812">Transmembrane</keyword>
<reference evidence="3 4" key="1">
    <citation type="submission" date="2020-08" db="EMBL/GenBank/DDBJ databases">
        <title>Sequencing the genomes of 1000 actinobacteria strains.</title>
        <authorList>
            <person name="Klenk H.-P."/>
        </authorList>
    </citation>
    <scope>NUCLEOTIDE SEQUENCE [LARGE SCALE GENOMIC DNA]</scope>
    <source>
        <strain evidence="3 4">DSM 45886</strain>
    </source>
</reference>
<keyword evidence="3" id="KW-0131">Cell cycle</keyword>
<feature type="compositionally biased region" description="Basic and acidic residues" evidence="1">
    <location>
        <begin position="31"/>
        <end position="41"/>
    </location>
</feature>
<dbReference type="RefSeq" id="WP_184534228.1">
    <property type="nucleotide sequence ID" value="NZ_JACHJW010000001.1"/>
</dbReference>
<evidence type="ECO:0000256" key="1">
    <source>
        <dbReference type="SAM" id="MobiDB-lite"/>
    </source>
</evidence>
<protein>
    <submittedName>
        <fullName evidence="3">Cell division protein FtsB</fullName>
    </submittedName>
</protein>
<gene>
    <name evidence="3" type="ORF">FHR38_001807</name>
</gene>
<sequence>MNQRRTPGGQRPARRPGQPGRSGGASRSVRTSRETGVRAEVRGASSRASSTGRGGDTPRSVNRPAVARRVAAAAGTKRTSAPRPRRITGRMTVLAAVLIALALAYTYPVRVYLNQEADIARMEAAERAQRTRIDELSEKAALWQNDDFVKIQAKSRFYMVEPGEKPLVVLFDPEGAARDAGVDPEAWRKPAPDPWYGTLWSSIEAANERPTQ</sequence>
<dbReference type="GO" id="GO:0051301">
    <property type="term" value="P:cell division"/>
    <property type="evidence" value="ECO:0007669"/>
    <property type="project" value="UniProtKB-KW"/>
</dbReference>
<dbReference type="EMBL" id="JACHJW010000001">
    <property type="protein sequence ID" value="MBB4958074.1"/>
    <property type="molecule type" value="Genomic_DNA"/>
</dbReference>
<dbReference type="AlphaFoldDB" id="A0A7W7SNK5"/>
<proteinExistence type="predicted"/>
<keyword evidence="2" id="KW-0472">Membrane</keyword>
<evidence type="ECO:0000313" key="4">
    <source>
        <dbReference type="Proteomes" id="UP000578819"/>
    </source>
</evidence>
<feature type="compositionally biased region" description="Low complexity" evidence="1">
    <location>
        <begin position="65"/>
        <end position="74"/>
    </location>
</feature>
<keyword evidence="4" id="KW-1185">Reference proteome</keyword>
<keyword evidence="2" id="KW-1133">Transmembrane helix</keyword>
<name>A0A7W7SNK5_9ACTN</name>
<feature type="compositionally biased region" description="Low complexity" evidence="1">
    <location>
        <begin position="1"/>
        <end position="28"/>
    </location>
</feature>
<accession>A0A7W7SNK5</accession>
<organism evidence="3 4">
    <name type="scientific">Micromonospora polyrhachis</name>
    <dbReference type="NCBI Taxonomy" id="1282883"/>
    <lineage>
        <taxon>Bacteria</taxon>
        <taxon>Bacillati</taxon>
        <taxon>Actinomycetota</taxon>
        <taxon>Actinomycetes</taxon>
        <taxon>Micromonosporales</taxon>
        <taxon>Micromonosporaceae</taxon>
        <taxon>Micromonospora</taxon>
    </lineage>
</organism>
<evidence type="ECO:0000256" key="2">
    <source>
        <dbReference type="SAM" id="Phobius"/>
    </source>
</evidence>
<feature type="compositionally biased region" description="Low complexity" evidence="1">
    <location>
        <begin position="42"/>
        <end position="51"/>
    </location>
</feature>
<feature type="region of interest" description="Disordered" evidence="1">
    <location>
        <begin position="1"/>
        <end position="83"/>
    </location>
</feature>
<dbReference type="InterPro" id="IPR007060">
    <property type="entry name" value="FtsL/DivIC"/>
</dbReference>